<evidence type="ECO:0000313" key="2">
    <source>
        <dbReference type="EMBL" id="KKN11193.1"/>
    </source>
</evidence>
<organism evidence="2">
    <name type="scientific">marine sediment metagenome</name>
    <dbReference type="NCBI Taxonomy" id="412755"/>
    <lineage>
        <taxon>unclassified sequences</taxon>
        <taxon>metagenomes</taxon>
        <taxon>ecological metagenomes</taxon>
    </lineage>
</organism>
<accession>A0A0F9R110</accession>
<name>A0A0F9R110_9ZZZZ</name>
<feature type="region of interest" description="Disordered" evidence="1">
    <location>
        <begin position="120"/>
        <end position="141"/>
    </location>
</feature>
<evidence type="ECO:0000256" key="1">
    <source>
        <dbReference type="SAM" id="MobiDB-lite"/>
    </source>
</evidence>
<comment type="caution">
    <text evidence="2">The sequence shown here is derived from an EMBL/GenBank/DDBJ whole genome shotgun (WGS) entry which is preliminary data.</text>
</comment>
<sequence length="141" mass="16124">MTEEVSDAEIKQLEEELKKLEDKDTSYGSPTAAQKESLFKFYNKLLTIKDTTRIGNMTAKEIGLGRLSVRGNKSIALYAEAEGLSLVSEYFRDKANILTETSMSKKGFMSQLFFTQIKREKKDSNKTQDKKWFSSKKEEAE</sequence>
<protein>
    <submittedName>
        <fullName evidence="2">Uncharacterized protein</fullName>
    </submittedName>
</protein>
<dbReference type="EMBL" id="LAZR01004162">
    <property type="protein sequence ID" value="KKN11193.1"/>
    <property type="molecule type" value="Genomic_DNA"/>
</dbReference>
<reference evidence="2" key="1">
    <citation type="journal article" date="2015" name="Nature">
        <title>Complex archaea that bridge the gap between prokaryotes and eukaryotes.</title>
        <authorList>
            <person name="Spang A."/>
            <person name="Saw J.H."/>
            <person name="Jorgensen S.L."/>
            <person name="Zaremba-Niedzwiedzka K."/>
            <person name="Martijn J."/>
            <person name="Lind A.E."/>
            <person name="van Eijk R."/>
            <person name="Schleper C."/>
            <person name="Guy L."/>
            <person name="Ettema T.J."/>
        </authorList>
    </citation>
    <scope>NUCLEOTIDE SEQUENCE</scope>
</reference>
<gene>
    <name evidence="2" type="ORF">LCGC14_1028970</name>
</gene>
<proteinExistence type="predicted"/>
<dbReference type="AlphaFoldDB" id="A0A0F9R110"/>